<evidence type="ECO:0008006" key="10">
    <source>
        <dbReference type="Google" id="ProtNLM"/>
    </source>
</evidence>
<evidence type="ECO:0000313" key="8">
    <source>
        <dbReference type="EMBL" id="KAJ2924104.1"/>
    </source>
</evidence>
<dbReference type="GO" id="GO:0034515">
    <property type="term" value="C:proteasome storage granule"/>
    <property type="evidence" value="ECO:0007669"/>
    <property type="project" value="TreeGrafter"/>
</dbReference>
<feature type="domain" description="RPN1 N-terminal" evidence="6">
    <location>
        <begin position="57"/>
        <end position="415"/>
    </location>
</feature>
<dbReference type="Gene3D" id="1.25.10.10">
    <property type="entry name" value="Leucine-rich Repeat Variant"/>
    <property type="match status" value="1"/>
</dbReference>
<dbReference type="PIRSF" id="PIRSF015965">
    <property type="entry name" value="26S_Psome_Rpn1"/>
    <property type="match status" value="1"/>
</dbReference>
<dbReference type="PANTHER" id="PTHR10943">
    <property type="entry name" value="26S PROTEASOME NON-ATPASE REGULATORY SUBUNIT"/>
    <property type="match status" value="1"/>
</dbReference>
<evidence type="ECO:0000256" key="1">
    <source>
        <dbReference type="ARBA" id="ARBA00005460"/>
    </source>
</evidence>
<dbReference type="GO" id="GO:0042176">
    <property type="term" value="P:regulation of protein catabolic process"/>
    <property type="evidence" value="ECO:0007669"/>
    <property type="project" value="InterPro"/>
</dbReference>
<evidence type="ECO:0000256" key="2">
    <source>
        <dbReference type="ARBA" id="ARBA00022737"/>
    </source>
</evidence>
<dbReference type="GO" id="GO:0030234">
    <property type="term" value="F:enzyme regulator activity"/>
    <property type="evidence" value="ECO:0007669"/>
    <property type="project" value="InterPro"/>
</dbReference>
<accession>A0A9W8J0K8</accession>
<feature type="region of interest" description="Disordered" evidence="5">
    <location>
        <begin position="187"/>
        <end position="209"/>
    </location>
</feature>
<dbReference type="Pfam" id="PF17781">
    <property type="entry name" value="RPN1_RPN2_N"/>
    <property type="match status" value="1"/>
</dbReference>
<feature type="domain" description="26S proteasome non-ATPase regulatory subunit RPN1 C-terminal" evidence="7">
    <location>
        <begin position="917"/>
        <end position="970"/>
    </location>
</feature>
<dbReference type="FunFam" id="1.25.10.10:FF:000026">
    <property type="entry name" value="26S proteasome non-ATPase regulatory subunit 2"/>
    <property type="match status" value="1"/>
</dbReference>
<dbReference type="GO" id="GO:0043161">
    <property type="term" value="P:proteasome-mediated ubiquitin-dependent protein catabolic process"/>
    <property type="evidence" value="ECO:0007669"/>
    <property type="project" value="TreeGrafter"/>
</dbReference>
<feature type="compositionally biased region" description="Basic and acidic residues" evidence="5">
    <location>
        <begin position="1"/>
        <end position="27"/>
    </location>
</feature>
<dbReference type="InterPro" id="IPR040892">
    <property type="entry name" value="RPN1_N"/>
</dbReference>
<dbReference type="InterPro" id="IPR016024">
    <property type="entry name" value="ARM-type_fold"/>
</dbReference>
<dbReference type="GO" id="GO:0005634">
    <property type="term" value="C:nucleus"/>
    <property type="evidence" value="ECO:0007669"/>
    <property type="project" value="TreeGrafter"/>
</dbReference>
<protein>
    <recommendedName>
        <fullName evidence="10">26S proteasome regulatory subunit RPN1</fullName>
    </recommendedName>
</protein>
<feature type="non-terminal residue" evidence="8">
    <location>
        <position position="978"/>
    </location>
</feature>
<evidence type="ECO:0000313" key="9">
    <source>
        <dbReference type="Proteomes" id="UP001140091"/>
    </source>
</evidence>
<feature type="region of interest" description="Disordered" evidence="5">
    <location>
        <begin position="1"/>
        <end position="52"/>
    </location>
</feature>
<dbReference type="SUPFAM" id="SSF48371">
    <property type="entry name" value="ARM repeat"/>
    <property type="match status" value="1"/>
</dbReference>
<comment type="caution">
    <text evidence="8">The sequence shown here is derived from an EMBL/GenBank/DDBJ whole genome shotgun (WGS) entry which is preliminary data.</text>
</comment>
<sequence length="978" mass="107947">MSKPQEFEIKVHSEDPEKKEKPDDKPNLEGSSKLLKDTKEGEGEELSEEDQQLKDQLEMLVERLKEKNADLYRPALESLRTLIRTSTSSMTSVPKPLKFLRPHYPDLQALYETWSPSDNKSLFADILSVLAMTYSDTQPRGTLRYRLLSDALKPTDATLTDPGSWGHEYVRHLAAELGEEYIAREETDAAEDTTDTANKQSAVPELPGTTDDLRNLGKKCATFLLGHNAEPDAVDLLEELEIVNELTELVDENTFSRVCQYMLRCVNLLPPPDDISFLKTVHKIYVKHDKFPEALSVAVRLNDPDLVREGFNAPGNPYVTFIIRPLAAATDIGNRLMKRQLAFMLARAGVPFEWLQPPSENEGEEAEADFSEELPEDLVECLSNTNLSTHFRAFGKEVGVADPKSLEDVYKSHLENTRPGTTANIDSARGNLAGTFVNAFVNAGFGNDKLMVEAEEGNSWIYKNKDHGMLSAAASLGLSLLWDTDIGLSHVDKYTYSAEETIKAGALLATGILNCGVRTEADAALALLGEYLENKSVPLKTSAIIGLGLAYAGSHREDLVQYLLPLVESSNTMEVASLAALALGFIFVGSEHREIPGTILETLMEKAEVGDKSLDEKWARYLVLGLGLLYLGLQDASDATIETLKAIDHPISKTAQVIVEACSFAGTGNVLRVQTMLHYCDEHINSVPKEESKDEKKEGDKKEEPAEKKDDTFQAFAVLGIALIAMGEDIGSEMALRQFNHLMHYGEPIIRKSVPLAIGLVSASNPQLPILDTLSRYSHDNDLSVALNAIFAMGLVGAGTNNARLAQMLRQLAGYYQKEADCLFMVRIAQGLVHMGKGTVGLNPFFSDRSIMSRPAVAGLLATLTAFTDAKGFVLDKYHWMLYFLTPSMYPRFLITLDEDLNNIPVTVRVGQAIDVVGQAGKPRTISGFQTHQTPVRLGITERAELATEEYIPFANVLEGFVILQKNPGWEKEDKMDI</sequence>
<evidence type="ECO:0000256" key="3">
    <source>
        <dbReference type="ARBA" id="ARBA00022942"/>
    </source>
</evidence>
<dbReference type="Proteomes" id="UP001140091">
    <property type="component" value="Unassembled WGS sequence"/>
</dbReference>
<proteinExistence type="inferred from homology"/>
<dbReference type="EMBL" id="JANBPK010001247">
    <property type="protein sequence ID" value="KAJ2924104.1"/>
    <property type="molecule type" value="Genomic_DNA"/>
</dbReference>
<dbReference type="PANTHER" id="PTHR10943:SF1">
    <property type="entry name" value="26S PROTEASOME NON-ATPASE REGULATORY SUBUNIT 2"/>
    <property type="match status" value="1"/>
</dbReference>
<organism evidence="8 9">
    <name type="scientific">Candolleomyces eurysporus</name>
    <dbReference type="NCBI Taxonomy" id="2828524"/>
    <lineage>
        <taxon>Eukaryota</taxon>
        <taxon>Fungi</taxon>
        <taxon>Dikarya</taxon>
        <taxon>Basidiomycota</taxon>
        <taxon>Agaricomycotina</taxon>
        <taxon>Agaricomycetes</taxon>
        <taxon>Agaricomycetidae</taxon>
        <taxon>Agaricales</taxon>
        <taxon>Agaricineae</taxon>
        <taxon>Psathyrellaceae</taxon>
        <taxon>Candolleomyces</taxon>
    </lineage>
</organism>
<dbReference type="InterPro" id="IPR002015">
    <property type="entry name" value="Proteasome/cyclosome_rpt"/>
</dbReference>
<gene>
    <name evidence="8" type="ORF">H1R20_g12991</name>
</gene>
<dbReference type="InterPro" id="IPR041433">
    <property type="entry name" value="RPN1_C"/>
</dbReference>
<comment type="function">
    <text evidence="4">Acts as a regulatory subunit of the 26 proteasome which is involved in the ATP-dependent degradation of ubiquitinated proteins.</text>
</comment>
<dbReference type="Pfam" id="PF18051">
    <property type="entry name" value="RPN1_C"/>
    <property type="match status" value="1"/>
</dbReference>
<reference evidence="8" key="1">
    <citation type="submission" date="2022-06" db="EMBL/GenBank/DDBJ databases">
        <title>Genome Sequence of Candolleomyces eurysporus.</title>
        <authorList>
            <person name="Buettner E."/>
        </authorList>
    </citation>
    <scope>NUCLEOTIDE SEQUENCE</scope>
    <source>
        <strain evidence="8">VTCC 930004</strain>
    </source>
</reference>
<comment type="similarity">
    <text evidence="1">Belongs to the proteasome subunit S2 family.</text>
</comment>
<evidence type="ECO:0000259" key="7">
    <source>
        <dbReference type="Pfam" id="PF18051"/>
    </source>
</evidence>
<dbReference type="InterPro" id="IPR011989">
    <property type="entry name" value="ARM-like"/>
</dbReference>
<keyword evidence="9" id="KW-1185">Reference proteome</keyword>
<feature type="region of interest" description="Disordered" evidence="5">
    <location>
        <begin position="688"/>
        <end position="708"/>
    </location>
</feature>
<dbReference type="AlphaFoldDB" id="A0A9W8J0K8"/>
<name>A0A9W8J0K8_9AGAR</name>
<evidence type="ECO:0000259" key="6">
    <source>
        <dbReference type="Pfam" id="PF17781"/>
    </source>
</evidence>
<dbReference type="GO" id="GO:0008540">
    <property type="term" value="C:proteasome regulatory particle, base subcomplex"/>
    <property type="evidence" value="ECO:0007669"/>
    <property type="project" value="TreeGrafter"/>
</dbReference>
<keyword evidence="2" id="KW-0677">Repeat</keyword>
<evidence type="ECO:0000256" key="5">
    <source>
        <dbReference type="SAM" id="MobiDB-lite"/>
    </source>
</evidence>
<keyword evidence="3" id="KW-0647">Proteasome</keyword>
<dbReference type="InterPro" id="IPR016643">
    <property type="entry name" value="26S_Psome_Rpn1"/>
</dbReference>
<evidence type="ECO:0000256" key="4">
    <source>
        <dbReference type="ARBA" id="ARBA00057191"/>
    </source>
</evidence>
<dbReference type="Pfam" id="PF01851">
    <property type="entry name" value="PC_rep"/>
    <property type="match status" value="2"/>
</dbReference>
<dbReference type="OrthoDB" id="10252509at2759"/>